<dbReference type="Gene3D" id="1.10.260.140">
    <property type="match status" value="1"/>
</dbReference>
<dbReference type="InterPro" id="IPR040743">
    <property type="entry name" value="DNA_meth_N"/>
</dbReference>
<sequence length="464" mass="51528">MDLVDWQQRFERWILTHHAQDDAAHDLSHFRRVWATATQLAAGEEVDRLVLLTACYFHDIVSLPKNHPERSRSSMMAAEKTLAILQSAFADFPADRYPAVSHAIEAHSFSAAIPPRTLEAKIVQDADRLESLGAIGLARVFAVAGALNTILFDAEDPFADRRALDDRKYALDHFQCKLLRLPETMQTDKGKAMAQHNARFLVEFMAKLSAELQGEPLALDEAVCAALHRRRQPTGDLWYSLPKSSALVEDMPQKLSKEHRSLSLAEQAGEDAEALLRQLMTIYDVKTLVAELVSVGEQHWSAAILKRVVALGRVAERLRPQEVAHLATLLPSPPAHHPHYGFRFIDLFAGIGGIRSGLKPSAGSAFSPASGTSTRYAPIRPTGTVIRSSTVLMKISVILPSANVLTLATRRRRGIFVNLSLSMMCCWLASPASLSRLPASLRKMRWAVRMALPAKPRERCFLTW</sequence>
<evidence type="ECO:0000259" key="1">
    <source>
        <dbReference type="SMART" id="SM00471"/>
    </source>
</evidence>
<dbReference type="GO" id="GO:0016787">
    <property type="term" value="F:hydrolase activity"/>
    <property type="evidence" value="ECO:0007669"/>
    <property type="project" value="UniProtKB-KW"/>
</dbReference>
<feature type="domain" description="HD/PDEase" evidence="1">
    <location>
        <begin position="22"/>
        <end position="141"/>
    </location>
</feature>
<dbReference type="SMART" id="SM00471">
    <property type="entry name" value="HDc"/>
    <property type="match status" value="1"/>
</dbReference>
<dbReference type="EMBL" id="UGNC01000005">
    <property type="protein sequence ID" value="STW49908.1"/>
    <property type="molecule type" value="Genomic_DNA"/>
</dbReference>
<proteinExistence type="predicted"/>
<gene>
    <name evidence="2" type="primary">yedJ</name>
    <name evidence="2" type="ORF">NCTC9617_06557</name>
</gene>
<dbReference type="Pfam" id="PF01966">
    <property type="entry name" value="HD"/>
    <property type="match status" value="1"/>
</dbReference>
<dbReference type="NCBIfam" id="NF007515">
    <property type="entry name" value="PRK10119.1"/>
    <property type="match status" value="1"/>
</dbReference>
<accession>A0A378G460</accession>
<dbReference type="CDD" id="cd00077">
    <property type="entry name" value="HDc"/>
    <property type="match status" value="1"/>
</dbReference>
<protein>
    <submittedName>
        <fullName evidence="2">Metal-dependent phosphohydrolase</fullName>
    </submittedName>
</protein>
<dbReference type="SUPFAM" id="SSF109604">
    <property type="entry name" value="HD-domain/PDEase-like"/>
    <property type="match status" value="1"/>
</dbReference>
<dbReference type="Pfam" id="PF18284">
    <property type="entry name" value="DNA_meth_N"/>
    <property type="match status" value="1"/>
</dbReference>
<reference evidence="2 3" key="1">
    <citation type="submission" date="2018-06" db="EMBL/GenBank/DDBJ databases">
        <authorList>
            <consortium name="Pathogen Informatics"/>
            <person name="Doyle S."/>
        </authorList>
    </citation>
    <scope>NUCLEOTIDE SEQUENCE [LARGE SCALE GENOMIC DNA]</scope>
    <source>
        <strain evidence="2 3">NCTC9617</strain>
    </source>
</reference>
<dbReference type="PANTHER" id="PTHR33594">
    <property type="entry name" value="SUPERFAMILY HYDROLASE, PUTATIVE (AFU_ORTHOLOGUE AFUA_1G03035)-RELATED"/>
    <property type="match status" value="1"/>
</dbReference>
<organism evidence="2 3">
    <name type="scientific">Klebsiella pneumoniae</name>
    <dbReference type="NCBI Taxonomy" id="573"/>
    <lineage>
        <taxon>Bacteria</taxon>
        <taxon>Pseudomonadati</taxon>
        <taxon>Pseudomonadota</taxon>
        <taxon>Gammaproteobacteria</taxon>
        <taxon>Enterobacterales</taxon>
        <taxon>Enterobacteriaceae</taxon>
        <taxon>Klebsiella/Raoultella group</taxon>
        <taxon>Klebsiella</taxon>
        <taxon>Klebsiella pneumoniae complex</taxon>
    </lineage>
</organism>
<dbReference type="InterPro" id="IPR006674">
    <property type="entry name" value="HD_domain"/>
</dbReference>
<dbReference type="AlphaFoldDB" id="A0A378G460"/>
<name>A0A378G460_KLEPN</name>
<dbReference type="Proteomes" id="UP000255167">
    <property type="component" value="Unassembled WGS sequence"/>
</dbReference>
<dbReference type="Gene3D" id="1.10.3210.50">
    <property type="match status" value="1"/>
</dbReference>
<keyword evidence="2" id="KW-0378">Hydrolase</keyword>
<dbReference type="PANTHER" id="PTHR33594:SF1">
    <property type="entry name" value="HD_PDEASE DOMAIN-CONTAINING PROTEIN"/>
    <property type="match status" value="1"/>
</dbReference>
<evidence type="ECO:0000313" key="3">
    <source>
        <dbReference type="Proteomes" id="UP000255167"/>
    </source>
</evidence>
<dbReference type="InterPro" id="IPR003607">
    <property type="entry name" value="HD/PDEase_dom"/>
</dbReference>
<evidence type="ECO:0000313" key="2">
    <source>
        <dbReference type="EMBL" id="STW49908.1"/>
    </source>
</evidence>